<name>A0A428YTL3_KIBAR</name>
<sequence length="93" mass="10395">MLTQLGQLDEQAQFPGLSTDPPAQLDGQIQPDPVGEVFNEHDGLGNAVHVGVERLQRPEHLLVRRLLRQIKRRLTRDEAVQIADVGDDHATEQ</sequence>
<dbReference type="EMBL" id="QHKI01000058">
    <property type="protein sequence ID" value="RSM72808.1"/>
    <property type="molecule type" value="Genomic_DNA"/>
</dbReference>
<evidence type="ECO:0000313" key="2">
    <source>
        <dbReference type="EMBL" id="RSM72808.1"/>
    </source>
</evidence>
<gene>
    <name evidence="2" type="ORF">DMH04_42030</name>
</gene>
<protein>
    <submittedName>
        <fullName evidence="2">Uncharacterized protein</fullName>
    </submittedName>
</protein>
<evidence type="ECO:0000256" key="1">
    <source>
        <dbReference type="SAM" id="MobiDB-lite"/>
    </source>
</evidence>
<organism evidence="2 3">
    <name type="scientific">Kibdelosporangium aridum</name>
    <dbReference type="NCBI Taxonomy" id="2030"/>
    <lineage>
        <taxon>Bacteria</taxon>
        <taxon>Bacillati</taxon>
        <taxon>Actinomycetota</taxon>
        <taxon>Actinomycetes</taxon>
        <taxon>Pseudonocardiales</taxon>
        <taxon>Pseudonocardiaceae</taxon>
        <taxon>Kibdelosporangium</taxon>
    </lineage>
</organism>
<reference evidence="2 3" key="1">
    <citation type="submission" date="2018-05" db="EMBL/GenBank/DDBJ databases">
        <title>Evolution of GPA BGCs.</title>
        <authorList>
            <person name="Waglechner N."/>
            <person name="Wright G.D."/>
        </authorList>
    </citation>
    <scope>NUCLEOTIDE SEQUENCE [LARGE SCALE GENOMIC DNA]</scope>
    <source>
        <strain evidence="2 3">A82846</strain>
    </source>
</reference>
<accession>A0A428YTL3</accession>
<dbReference type="AlphaFoldDB" id="A0A428YTL3"/>
<dbReference type="Proteomes" id="UP000287547">
    <property type="component" value="Unassembled WGS sequence"/>
</dbReference>
<proteinExistence type="predicted"/>
<comment type="caution">
    <text evidence="2">The sequence shown here is derived from an EMBL/GenBank/DDBJ whole genome shotgun (WGS) entry which is preliminary data.</text>
</comment>
<feature type="region of interest" description="Disordered" evidence="1">
    <location>
        <begin position="1"/>
        <end position="36"/>
    </location>
</feature>
<evidence type="ECO:0000313" key="3">
    <source>
        <dbReference type="Proteomes" id="UP000287547"/>
    </source>
</evidence>